<dbReference type="EMBL" id="GGEC01010157">
    <property type="protein sequence ID" value="MBW90640.1"/>
    <property type="molecule type" value="Transcribed_RNA"/>
</dbReference>
<dbReference type="AlphaFoldDB" id="A0A2P2JAY1"/>
<accession>A0A2P2JAY1</accession>
<organism evidence="1">
    <name type="scientific">Rhizophora mucronata</name>
    <name type="common">Asiatic mangrove</name>
    <dbReference type="NCBI Taxonomy" id="61149"/>
    <lineage>
        <taxon>Eukaryota</taxon>
        <taxon>Viridiplantae</taxon>
        <taxon>Streptophyta</taxon>
        <taxon>Embryophyta</taxon>
        <taxon>Tracheophyta</taxon>
        <taxon>Spermatophyta</taxon>
        <taxon>Magnoliopsida</taxon>
        <taxon>eudicotyledons</taxon>
        <taxon>Gunneridae</taxon>
        <taxon>Pentapetalae</taxon>
        <taxon>rosids</taxon>
        <taxon>fabids</taxon>
        <taxon>Malpighiales</taxon>
        <taxon>Rhizophoraceae</taxon>
        <taxon>Rhizophora</taxon>
    </lineage>
</organism>
<evidence type="ECO:0000313" key="1">
    <source>
        <dbReference type="EMBL" id="MBW90640.1"/>
    </source>
</evidence>
<name>A0A2P2JAY1_RHIMU</name>
<proteinExistence type="predicted"/>
<sequence>MGASGFITAPLLLQVRNSKTISLNHKNMTVAPIK</sequence>
<reference evidence="1" key="1">
    <citation type="submission" date="2018-02" db="EMBL/GenBank/DDBJ databases">
        <title>Rhizophora mucronata_Transcriptome.</title>
        <authorList>
            <person name="Meera S.P."/>
            <person name="Sreeshan A."/>
            <person name="Augustine A."/>
        </authorList>
    </citation>
    <scope>NUCLEOTIDE SEQUENCE</scope>
    <source>
        <tissue evidence="1">Leaf</tissue>
    </source>
</reference>
<protein>
    <submittedName>
        <fullName evidence="1">Uncharacterized protein</fullName>
    </submittedName>
</protein>